<proteinExistence type="predicted"/>
<dbReference type="Gene3D" id="3.40.390.10">
    <property type="entry name" value="Collagenase (Catalytic Domain)"/>
    <property type="match status" value="1"/>
</dbReference>
<dbReference type="Proteomes" id="UP000004394">
    <property type="component" value="Unassembled WGS sequence"/>
</dbReference>
<evidence type="ECO:0000259" key="2">
    <source>
        <dbReference type="Pfam" id="PF16217"/>
    </source>
</evidence>
<dbReference type="EMBL" id="AEEI01000066">
    <property type="protein sequence ID" value="EFM00800.1"/>
    <property type="molecule type" value="Genomic_DNA"/>
</dbReference>
<comment type="caution">
    <text evidence="3">The sequence shown here is derived from an EMBL/GenBank/DDBJ whole genome shotgun (WGS) entry which is preliminary data.</text>
</comment>
<reference evidence="3" key="1">
    <citation type="submission" date="2010-07" db="EMBL/GenBank/DDBJ databases">
        <authorList>
            <person name="Muzny D."/>
            <person name="Qin X."/>
            <person name="Deng J."/>
            <person name="Jiang H."/>
            <person name="Liu Y."/>
            <person name="Qu J."/>
            <person name="Song X.-Z."/>
            <person name="Zhang L."/>
            <person name="Thornton R."/>
            <person name="Coyle M."/>
            <person name="Francisco L."/>
            <person name="Jackson L."/>
            <person name="Javaid M."/>
            <person name="Korchina V."/>
            <person name="Kovar C."/>
            <person name="Mata R."/>
            <person name="Mathew T."/>
            <person name="Ngo R."/>
            <person name="Nguyen L."/>
            <person name="Nguyen N."/>
            <person name="Okwuonu G."/>
            <person name="Ongeri F."/>
            <person name="Pham C."/>
            <person name="Simmons D."/>
            <person name="Wilczek-Boney K."/>
            <person name="Hale W."/>
            <person name="Jakkamsetti A."/>
            <person name="Pham P."/>
            <person name="Ruth R."/>
            <person name="San Lucas F."/>
            <person name="Warren J."/>
            <person name="Zhang J."/>
            <person name="Zhao Z."/>
            <person name="Zhou C."/>
            <person name="Zhu D."/>
            <person name="Lee S."/>
            <person name="Bess C."/>
            <person name="Blankenburg K."/>
            <person name="Forbes L."/>
            <person name="Fu Q."/>
            <person name="Gubbala S."/>
            <person name="Hirani K."/>
            <person name="Jayaseelan J.C."/>
            <person name="Lara F."/>
            <person name="Munidasa M."/>
            <person name="Palculict T."/>
            <person name="Patil S."/>
            <person name="Pu L.-L."/>
            <person name="Saada N."/>
            <person name="Tang L."/>
            <person name="Weissenberger G."/>
            <person name="Zhu Y."/>
            <person name="Hemphill L."/>
            <person name="Shang Y."/>
            <person name="Youmans B."/>
            <person name="Ayvaz T."/>
            <person name="Ross M."/>
            <person name="Santibanez J."/>
            <person name="Aqrawi P."/>
            <person name="Gross S."/>
            <person name="Joshi V."/>
            <person name="Fowler G."/>
            <person name="Nazareth L."/>
            <person name="Reid J."/>
            <person name="Worley K."/>
            <person name="Petrosino J."/>
            <person name="Highlander S."/>
            <person name="Gibbs R."/>
        </authorList>
    </citation>
    <scope>NUCLEOTIDE SEQUENCE [LARGE SCALE GENOMIC DNA]</scope>
    <source>
        <strain evidence="3">DSM 16973</strain>
    </source>
</reference>
<evidence type="ECO:0000313" key="4">
    <source>
        <dbReference type="Proteomes" id="UP000004394"/>
    </source>
</evidence>
<dbReference type="Gene3D" id="2.60.40.3250">
    <property type="entry name" value="Peptidase M64, N-terminal domain"/>
    <property type="match status" value="1"/>
</dbReference>
<dbReference type="Pfam" id="PF16217">
    <property type="entry name" value="M64_N"/>
    <property type="match status" value="1"/>
</dbReference>
<keyword evidence="1" id="KW-0732">Signal</keyword>
<dbReference type="RefSeq" id="WP_006950693.1">
    <property type="nucleotide sequence ID" value="NZ_BAJI01000025.1"/>
</dbReference>
<feature type="chain" id="PRO_5003138446" evidence="1">
    <location>
        <begin position="20"/>
        <end position="427"/>
    </location>
</feature>
<evidence type="ECO:0000256" key="1">
    <source>
        <dbReference type="SAM" id="SignalP"/>
    </source>
</evidence>
<dbReference type="InterPro" id="IPR024079">
    <property type="entry name" value="MetalloPept_cat_dom_sf"/>
</dbReference>
<keyword evidence="4" id="KW-1185">Reference proteome</keyword>
<dbReference type="InterPro" id="IPR019026">
    <property type="entry name" value="Peptidase_M64_IgA"/>
</dbReference>
<dbReference type="STRING" id="862515.HMPREF0658_2279"/>
<dbReference type="InterPro" id="IPR032625">
    <property type="entry name" value="M64_N"/>
</dbReference>
<gene>
    <name evidence="3" type="ORF">HMPREF0658_2279</name>
</gene>
<feature type="domain" description="Peptidase M64 N-terminal" evidence="2">
    <location>
        <begin position="22"/>
        <end position="140"/>
    </location>
</feature>
<dbReference type="HOGENOM" id="CLU_048556_0_0_10"/>
<protein>
    <submittedName>
        <fullName evidence="3">IgA Peptidase M64</fullName>
    </submittedName>
</protein>
<organism evidence="3 4">
    <name type="scientific">Hoylesella marshii DSM 16973 = JCM 13450</name>
    <dbReference type="NCBI Taxonomy" id="862515"/>
    <lineage>
        <taxon>Bacteria</taxon>
        <taxon>Pseudomonadati</taxon>
        <taxon>Bacteroidota</taxon>
        <taxon>Bacteroidia</taxon>
        <taxon>Bacteroidales</taxon>
        <taxon>Prevotellaceae</taxon>
        <taxon>Hoylesella</taxon>
    </lineage>
</organism>
<dbReference type="GO" id="GO:0008237">
    <property type="term" value="F:metallopeptidase activity"/>
    <property type="evidence" value="ECO:0007669"/>
    <property type="project" value="InterPro"/>
</dbReference>
<dbReference type="BioCyc" id="PMAR862515-HMP:GMOO-2312-MONOMER"/>
<evidence type="ECO:0000313" key="3">
    <source>
        <dbReference type="EMBL" id="EFM00800.1"/>
    </source>
</evidence>
<sequence>MKTLSFTLLLLTTLLPANAQRFEDYFTDNTLRIDYNFAGDKNRQEVSVDELNVMPKWYGKRSRLSELPIEGNGQITVRSHRTGKVIYRNSFSTLFQEWLSYDEAATVKKSFENVFLVPMPKDTVDITVDLRNNRREVMATLTHTVNPKDILIRHIGYNHVTPYATLQTAVNPEKCIHIAYLSEGYREDEMDTFIADAKEATEALFAHEPFKSQRKNFNIVAVKAPSMESGTSEPAKGIWKNTALHSHFDTFYSSRYLTTLKLKDLHNWLAGTPYEHIIVLVNTDIYGGGGILNSYNLSMTHHRMFKPVVVHEFGHSFAGLADEYFYESEQIPMYPHDVEPWEQNITTLKDFGTKWGNLIKKGTPIPTPLSDDKKTRETRVGVFEGAGYSKKGVYRGCQDCRMRINETPEFCPVCRQALSRIINFYVE</sequence>
<dbReference type="InterPro" id="IPR038171">
    <property type="entry name" value="M64_N_sf"/>
</dbReference>
<dbReference type="Pfam" id="PF09471">
    <property type="entry name" value="Peptidase_M64"/>
    <property type="match status" value="2"/>
</dbReference>
<feature type="signal peptide" evidence="1">
    <location>
        <begin position="1"/>
        <end position="19"/>
    </location>
</feature>
<accession>E0NVS4</accession>
<dbReference type="AlphaFoldDB" id="E0NVS4"/>
<dbReference type="eggNOG" id="COG2304">
    <property type="taxonomic scope" value="Bacteria"/>
</dbReference>
<name>E0NVS4_9BACT</name>
<dbReference type="OrthoDB" id="127762at2"/>